<comment type="caution">
    <text evidence="5">The sequence shown here is derived from an EMBL/GenBank/DDBJ whole genome shotgun (WGS) entry which is preliminary data.</text>
</comment>
<evidence type="ECO:0000259" key="4">
    <source>
        <dbReference type="PROSITE" id="PS50932"/>
    </source>
</evidence>
<dbReference type="GO" id="GO:0003700">
    <property type="term" value="F:DNA-binding transcription factor activity"/>
    <property type="evidence" value="ECO:0007669"/>
    <property type="project" value="TreeGrafter"/>
</dbReference>
<organism evidence="5 6">
    <name type="scientific">Acanthopleuribacter pedis</name>
    <dbReference type="NCBI Taxonomy" id="442870"/>
    <lineage>
        <taxon>Bacteria</taxon>
        <taxon>Pseudomonadati</taxon>
        <taxon>Acidobacteriota</taxon>
        <taxon>Holophagae</taxon>
        <taxon>Acanthopleuribacterales</taxon>
        <taxon>Acanthopleuribacteraceae</taxon>
        <taxon>Acanthopleuribacter</taxon>
    </lineage>
</organism>
<dbReference type="RefSeq" id="WP_207862594.1">
    <property type="nucleotide sequence ID" value="NZ_JAFREP010000040.1"/>
</dbReference>
<dbReference type="InterPro" id="IPR028082">
    <property type="entry name" value="Peripla_BP_I"/>
</dbReference>
<dbReference type="Gene3D" id="1.10.260.40">
    <property type="entry name" value="lambda repressor-like DNA-binding domains"/>
    <property type="match status" value="1"/>
</dbReference>
<dbReference type="GO" id="GO:0000976">
    <property type="term" value="F:transcription cis-regulatory region binding"/>
    <property type="evidence" value="ECO:0007669"/>
    <property type="project" value="TreeGrafter"/>
</dbReference>
<keyword evidence="2 5" id="KW-0238">DNA-binding</keyword>
<dbReference type="Gene3D" id="3.40.50.2300">
    <property type="match status" value="2"/>
</dbReference>
<keyword evidence="3" id="KW-0804">Transcription</keyword>
<dbReference type="EMBL" id="JAFREP010000040">
    <property type="protein sequence ID" value="MBO1322621.1"/>
    <property type="molecule type" value="Genomic_DNA"/>
</dbReference>
<keyword evidence="6" id="KW-1185">Reference proteome</keyword>
<feature type="domain" description="HTH lacI-type" evidence="4">
    <location>
        <begin position="13"/>
        <end position="67"/>
    </location>
</feature>
<gene>
    <name evidence="5" type="ORF">J3U88_29375</name>
</gene>
<dbReference type="CDD" id="cd01392">
    <property type="entry name" value="HTH_LacI"/>
    <property type="match status" value="1"/>
</dbReference>
<dbReference type="SUPFAM" id="SSF53822">
    <property type="entry name" value="Periplasmic binding protein-like I"/>
    <property type="match status" value="1"/>
</dbReference>
<dbReference type="SMART" id="SM00354">
    <property type="entry name" value="HTH_LACI"/>
    <property type="match status" value="1"/>
</dbReference>
<dbReference type="PROSITE" id="PS50932">
    <property type="entry name" value="HTH_LACI_2"/>
    <property type="match status" value="1"/>
</dbReference>
<evidence type="ECO:0000313" key="6">
    <source>
        <dbReference type="Proteomes" id="UP000664417"/>
    </source>
</evidence>
<protein>
    <submittedName>
        <fullName evidence="5">LacI family DNA-binding transcriptional regulator</fullName>
    </submittedName>
</protein>
<dbReference type="PANTHER" id="PTHR30146">
    <property type="entry name" value="LACI-RELATED TRANSCRIPTIONAL REPRESSOR"/>
    <property type="match status" value="1"/>
</dbReference>
<dbReference type="Pfam" id="PF13377">
    <property type="entry name" value="Peripla_BP_3"/>
    <property type="match status" value="1"/>
</dbReference>
<reference evidence="5" key="1">
    <citation type="submission" date="2021-03" db="EMBL/GenBank/DDBJ databases">
        <authorList>
            <person name="Wang G."/>
        </authorList>
    </citation>
    <scope>NUCLEOTIDE SEQUENCE</scope>
    <source>
        <strain evidence="5">KCTC 12899</strain>
    </source>
</reference>
<evidence type="ECO:0000256" key="2">
    <source>
        <dbReference type="ARBA" id="ARBA00023125"/>
    </source>
</evidence>
<evidence type="ECO:0000256" key="3">
    <source>
        <dbReference type="ARBA" id="ARBA00023163"/>
    </source>
</evidence>
<dbReference type="SUPFAM" id="SSF47413">
    <property type="entry name" value="lambda repressor-like DNA-binding domains"/>
    <property type="match status" value="1"/>
</dbReference>
<dbReference type="InterPro" id="IPR010982">
    <property type="entry name" value="Lambda_DNA-bd_dom_sf"/>
</dbReference>
<dbReference type="PANTHER" id="PTHR30146:SF153">
    <property type="entry name" value="LACTOSE OPERON REPRESSOR"/>
    <property type="match status" value="1"/>
</dbReference>
<dbReference type="AlphaFoldDB" id="A0A8J7QBN0"/>
<name>A0A8J7QBN0_9BACT</name>
<evidence type="ECO:0000313" key="5">
    <source>
        <dbReference type="EMBL" id="MBO1322621.1"/>
    </source>
</evidence>
<dbReference type="CDD" id="cd01545">
    <property type="entry name" value="PBP1_SalR"/>
    <property type="match status" value="1"/>
</dbReference>
<dbReference type="Proteomes" id="UP000664417">
    <property type="component" value="Unassembled WGS sequence"/>
</dbReference>
<proteinExistence type="predicted"/>
<dbReference type="InterPro" id="IPR046335">
    <property type="entry name" value="LacI/GalR-like_sensor"/>
</dbReference>
<dbReference type="InterPro" id="IPR000843">
    <property type="entry name" value="HTH_LacI"/>
</dbReference>
<evidence type="ECO:0000256" key="1">
    <source>
        <dbReference type="ARBA" id="ARBA00023015"/>
    </source>
</evidence>
<accession>A0A8J7QBN0</accession>
<keyword evidence="1" id="KW-0805">Transcription regulation</keyword>
<sequence length="346" mass="37576">MNDLFPANQGKKATIDDVAALAKVSIKTVSRVFNAEPNVRPTTRDRVMAAARELDYQPNLSARRLAAKRAFVIGLLYDNPQSDYIIAIQEGALQICRQYGYHILIHPCTEEPAGLVSEAVNLKSQGMVDGFLLSQPISENAALIQALEQRNIPHVRISQRALGGAPCISVNDEEAAARMTQHLIELGHTRIGFVMGHPDHGSSHDRHDGFQRAMAAAGLTVNPDWVEQGLYNFESGYSAGRRLLAAALRPTAIFACNDHMAMGVLTAAHEQGVTVPGQLSVCGFDDTPMARYSWPPLTTSRQPIHQVALLAAEVLLKRIRNEAGGDQSHLLHCELVRRASTGSAPG</sequence>
<dbReference type="Pfam" id="PF00356">
    <property type="entry name" value="LacI"/>
    <property type="match status" value="1"/>
</dbReference>